<reference evidence="5 6" key="1">
    <citation type="journal article" date="2020" name="ISME J.">
        <title>Comparative genomics reveals insights into cyanobacterial evolution and habitat adaptation.</title>
        <authorList>
            <person name="Chen M.Y."/>
            <person name="Teng W.K."/>
            <person name="Zhao L."/>
            <person name="Hu C.X."/>
            <person name="Zhou Y.K."/>
            <person name="Han B.P."/>
            <person name="Song L.R."/>
            <person name="Shu W.S."/>
        </authorList>
    </citation>
    <scope>NUCLEOTIDE SEQUENCE [LARGE SCALE GENOMIC DNA]</scope>
    <source>
        <strain evidence="5 6">FACHB-3921</strain>
    </source>
</reference>
<dbReference type="InterPro" id="IPR001343">
    <property type="entry name" value="Hemolysn_Ca-bd"/>
</dbReference>
<dbReference type="PRINTS" id="PR00313">
    <property type="entry name" value="CABNDNGRPT"/>
</dbReference>
<dbReference type="Gene3D" id="2.60.120.380">
    <property type="match status" value="2"/>
</dbReference>
<dbReference type="SUPFAM" id="SSF51120">
    <property type="entry name" value="beta-Roll"/>
    <property type="match status" value="2"/>
</dbReference>
<feature type="domain" description="Dystroglycan-type cadherin-like" evidence="4">
    <location>
        <begin position="597"/>
        <end position="695"/>
    </location>
</feature>
<dbReference type="InterPro" id="IPR015919">
    <property type="entry name" value="Cadherin-like_sf"/>
</dbReference>
<dbReference type="PROSITE" id="PS00330">
    <property type="entry name" value="HEMOLYSIN_CALCIUM"/>
    <property type="match status" value="5"/>
</dbReference>
<evidence type="ECO:0000259" key="4">
    <source>
        <dbReference type="SMART" id="SM00736"/>
    </source>
</evidence>
<sequence length="1089" mass="111815">MNLKLDTQTSSTPAAITSSIVFIDTAVTDYETLIAGVKPGNQVFILDPNTDGVEQITQALQGWEYNSVHIVSHGSQASLQLGSTRLNAANLDTYTTQLQQWRESLSTNAEILLYGCQVASGEQGIEFVRQLHLLTGANIAASQNLTGNAALGGDWQLQASIGVTQPQLAFSAAAMTSYAGVLNVVNNTWENAIALTLDVPVDGTTVGAANDYQLSGVTFTGIGQISDAAVGNDVVYSFTAPTAGTYSFQVRGFNSSHNPVLYAVSSLDATTPGTPLSLSSVVAGANRAANGELIHGLSLTAGQSIYLVVDQTAVTAGITFQIEATRATLETEPNNTPATANTYVFGIEGAINTVGDVDFFSLGTPPAGSRVFAFIDAVGANESDLDLRITTDTDTLQYDDGSGTNLFSGGVGSFPDWTPSIAGRPLTGVPSYIRVNRFDSTNSEPYRLYAVVQPELASATVETEGNDTIVGANSAANNYFSGALSSSTDVDIYSFTANAGDLIFLSADFDPLRNNTPINGALALLDSSGNSLIVVNDTNSGSSTTTSGAGNLASVNPKSPSEGLVYRVRTTSTYYARVTGNAAGDYLLSVKVVNAPELANSISNQTLTTGTAFNFQIPGNTFSDPGDTLTYIATLNNGDPLPSWLSFNAATGTFTGTPRNSNVGNITIRVTAIDSTNLNVNTTFDLSITFSENIINGSASNNTFIATDARDVFNGGDGYDNIITSFANLQQNDSFNGGDGRDAILIQGGANSDTITFDLSNPNNQLASIPGTTITNIETFDLRTFAGTTTFTGGSGNDAVNGGAGNDNLNGGAGDDNLNGGAGDDTLNGGDGNDILTGGSGTNTLTGGAGNDRYYIDNASDVITEDINGGQDEVFATVSYTLAVNVEALTLRGTAVNGTGNASNNNIRGNNEDNLLEGLDGNDNLTGNAGNDGLFGDNGNDTLNGGAGNDLLVGGAGSDRLFGGAGADIFGFGTGNAFSSVAFGIDTISDFAVGVDAIELDKASFTALTSVVGDGFSVGSEFASVSNDTLVATSNALIVYSLGSGRLFYNQNGSAAGLGSGAHCATLSGAPALSASDFVIFESGNQPQT</sequence>
<organism evidence="5 6">
    <name type="scientific">Nostoc parmelioides FACHB-3921</name>
    <dbReference type="NCBI Taxonomy" id="2692909"/>
    <lineage>
        <taxon>Bacteria</taxon>
        <taxon>Bacillati</taxon>
        <taxon>Cyanobacteriota</taxon>
        <taxon>Cyanophyceae</taxon>
        <taxon>Nostocales</taxon>
        <taxon>Nostocaceae</taxon>
        <taxon>Nostoc</taxon>
    </lineage>
</organism>
<comment type="subcellular location">
    <subcellularLocation>
        <location evidence="1">Secreted</location>
    </subcellularLocation>
</comment>
<dbReference type="InterPro" id="IPR013783">
    <property type="entry name" value="Ig-like_fold"/>
</dbReference>
<dbReference type="Proteomes" id="UP000621307">
    <property type="component" value="Unassembled WGS sequence"/>
</dbReference>
<dbReference type="InterPro" id="IPR025592">
    <property type="entry name" value="DUF4347"/>
</dbReference>
<dbReference type="Gene3D" id="2.60.40.10">
    <property type="entry name" value="Immunoglobulins"/>
    <property type="match status" value="1"/>
</dbReference>
<dbReference type="InterPro" id="IPR011049">
    <property type="entry name" value="Serralysin-like_metalloprot_C"/>
</dbReference>
<dbReference type="Pfam" id="PF00353">
    <property type="entry name" value="HemolysinCabind"/>
    <property type="match status" value="4"/>
</dbReference>
<dbReference type="PANTHER" id="PTHR38340:SF1">
    <property type="entry name" value="S-LAYER PROTEIN"/>
    <property type="match status" value="1"/>
</dbReference>
<evidence type="ECO:0000256" key="1">
    <source>
        <dbReference type="ARBA" id="ARBA00004613"/>
    </source>
</evidence>
<dbReference type="InterPro" id="IPR018511">
    <property type="entry name" value="Hemolysin-typ_Ca-bd_CS"/>
</dbReference>
<evidence type="ECO:0000256" key="2">
    <source>
        <dbReference type="ARBA" id="ARBA00022525"/>
    </source>
</evidence>
<dbReference type="Pfam" id="PF14252">
    <property type="entry name" value="DUF4347"/>
    <property type="match status" value="1"/>
</dbReference>
<evidence type="ECO:0000313" key="6">
    <source>
        <dbReference type="Proteomes" id="UP000621307"/>
    </source>
</evidence>
<comment type="caution">
    <text evidence="5">The sequence shown here is derived from an EMBL/GenBank/DDBJ whole genome shotgun (WGS) entry which is preliminary data.</text>
</comment>
<gene>
    <name evidence="5" type="ORF">H6G14_03140</name>
</gene>
<protein>
    <submittedName>
        <fullName evidence="5">DUF4347 domain-containing protein</fullName>
    </submittedName>
</protein>
<dbReference type="SMART" id="SM00736">
    <property type="entry name" value="CADG"/>
    <property type="match status" value="1"/>
</dbReference>
<dbReference type="InterPro" id="IPR006644">
    <property type="entry name" value="Cadg"/>
</dbReference>
<keyword evidence="6" id="KW-1185">Reference proteome</keyword>
<feature type="region of interest" description="Disordered" evidence="3">
    <location>
        <begin position="793"/>
        <end position="826"/>
    </location>
</feature>
<dbReference type="RefSeq" id="WP_190565690.1">
    <property type="nucleotide sequence ID" value="NZ_JACJQL010000002.1"/>
</dbReference>
<evidence type="ECO:0000313" key="5">
    <source>
        <dbReference type="EMBL" id="MBD2250303.1"/>
    </source>
</evidence>
<dbReference type="InterPro" id="IPR050557">
    <property type="entry name" value="RTX_toxin/Mannuronan_C5-epim"/>
</dbReference>
<dbReference type="EMBL" id="JACJQL010000002">
    <property type="protein sequence ID" value="MBD2250303.1"/>
    <property type="molecule type" value="Genomic_DNA"/>
</dbReference>
<dbReference type="Gene3D" id="2.150.10.10">
    <property type="entry name" value="Serralysin-like metalloprotease, C-terminal"/>
    <property type="match status" value="2"/>
</dbReference>
<accession>A0ABR8B865</accession>
<proteinExistence type="predicted"/>
<dbReference type="SUPFAM" id="SSF49313">
    <property type="entry name" value="Cadherin-like"/>
    <property type="match status" value="1"/>
</dbReference>
<name>A0ABR8B865_9NOSO</name>
<evidence type="ECO:0000256" key="3">
    <source>
        <dbReference type="SAM" id="MobiDB-lite"/>
    </source>
</evidence>
<keyword evidence="2" id="KW-0964">Secreted</keyword>
<dbReference type="Pfam" id="PF05345">
    <property type="entry name" value="He_PIG"/>
    <property type="match status" value="1"/>
</dbReference>
<dbReference type="PANTHER" id="PTHR38340">
    <property type="entry name" value="S-LAYER PROTEIN"/>
    <property type="match status" value="1"/>
</dbReference>